<organism evidence="1 2">
    <name type="scientific">Leptolyngbya boryana NIES-2135</name>
    <dbReference type="NCBI Taxonomy" id="1973484"/>
    <lineage>
        <taxon>Bacteria</taxon>
        <taxon>Bacillati</taxon>
        <taxon>Cyanobacteriota</taxon>
        <taxon>Cyanophyceae</taxon>
        <taxon>Leptolyngbyales</taxon>
        <taxon>Leptolyngbyaceae</taxon>
        <taxon>Leptolyngbya group</taxon>
        <taxon>Leptolyngbya</taxon>
    </lineage>
</organism>
<name>A0A1Z4JT12_LEPBY</name>
<accession>A0A1Z4JT12</accession>
<evidence type="ECO:0000313" key="1">
    <source>
        <dbReference type="EMBL" id="BAY59778.1"/>
    </source>
</evidence>
<gene>
    <name evidence="1" type="ORF">NIES2135_66550</name>
</gene>
<protein>
    <recommendedName>
        <fullName evidence="3">JAB domain-containing protein</fullName>
    </recommendedName>
</protein>
<dbReference type="EMBL" id="AP018205">
    <property type="protein sequence ID" value="BAY59778.1"/>
    <property type="molecule type" value="Genomic_DNA"/>
</dbReference>
<dbReference type="Proteomes" id="UP000217895">
    <property type="component" value="Plasmid Plasmid2 dna"/>
</dbReference>
<sequence length="195" mass="22018">MTHSLIGYHFIHQDSLPQHYGSIRDYLIAGNGIFIRAERPDFSAIILVQSLLIPGLKSIAPRLTLRRPRISANLVTQMIGIANSPRPFVETLFYFHWSQDEWKLTVPSQIQTRNSVQPILSEASDNDYQTATIEVHSHPPNATTFSADDTQIATGFRIFAILADVDTVPKLITRVGIDGMFWSIPAHWVFEVSEF</sequence>
<keyword evidence="2" id="KW-1185">Reference proteome</keyword>
<evidence type="ECO:0000313" key="2">
    <source>
        <dbReference type="Proteomes" id="UP000217895"/>
    </source>
</evidence>
<proteinExistence type="predicted"/>
<keyword evidence="1" id="KW-0614">Plasmid</keyword>
<geneLocation type="plasmid" evidence="1">
    <name>plasmid2</name>
</geneLocation>
<dbReference type="AlphaFoldDB" id="A0A1Z4JT12"/>
<reference evidence="1 2" key="1">
    <citation type="submission" date="2017-06" db="EMBL/GenBank/DDBJ databases">
        <title>Genome sequencing of cyanobaciteial culture collection at National Institute for Environmental Studies (NIES).</title>
        <authorList>
            <person name="Hirose Y."/>
            <person name="Shimura Y."/>
            <person name="Fujisawa T."/>
            <person name="Nakamura Y."/>
            <person name="Kawachi M."/>
        </authorList>
    </citation>
    <scope>NUCLEOTIDE SEQUENCE [LARGE SCALE GENOMIC DNA]</scope>
    <source>
        <strain evidence="1 2">NIES-2135</strain>
        <plasmid evidence="2">Plasmid Plasmid2 dna</plasmid>
    </source>
</reference>
<evidence type="ECO:0008006" key="3">
    <source>
        <dbReference type="Google" id="ProtNLM"/>
    </source>
</evidence>